<dbReference type="InterPro" id="IPR007112">
    <property type="entry name" value="Expansin/allergen_DPBB_dom"/>
</dbReference>
<feature type="region of interest" description="Disordered" evidence="1">
    <location>
        <begin position="53"/>
        <end position="83"/>
    </location>
</feature>
<accession>A0A3L6QM88</accession>
<dbReference type="GO" id="GO:0005576">
    <property type="term" value="C:extracellular region"/>
    <property type="evidence" value="ECO:0007669"/>
    <property type="project" value="InterPro"/>
</dbReference>
<name>A0A3L6QM88_PANMI</name>
<feature type="region of interest" description="Disordered" evidence="1">
    <location>
        <begin position="265"/>
        <end position="288"/>
    </location>
</feature>
<dbReference type="InterPro" id="IPR009009">
    <property type="entry name" value="RlpA-like_DPBB"/>
</dbReference>
<feature type="region of interest" description="Disordered" evidence="1">
    <location>
        <begin position="431"/>
        <end position="496"/>
    </location>
</feature>
<feature type="compositionally biased region" description="Low complexity" evidence="1">
    <location>
        <begin position="399"/>
        <end position="409"/>
    </location>
</feature>
<keyword evidence="2" id="KW-0732">Signal</keyword>
<keyword evidence="5" id="KW-1185">Reference proteome</keyword>
<evidence type="ECO:0000313" key="4">
    <source>
        <dbReference type="EMBL" id="RLM84893.1"/>
    </source>
</evidence>
<dbReference type="Gene3D" id="2.40.40.10">
    <property type="entry name" value="RlpA-like domain"/>
    <property type="match status" value="1"/>
</dbReference>
<sequence length="496" mass="52352">MAKPSYTLLLGAMVVVLSLLLSPIACSRKLTKPTPTPPTNYNFKLAASQLKSINHKRPQPTTVPKPRSNHTARPSAPAAAGSGGWLWGAGTTYYGAPNGDGSEGGACGYQTAVGKRPFSSMIAAGSTPLYRGGQGCGTCYEVKCASNTTCSGQPVTVVITDRSPGGLFPGEAAHFDMSGAAMSTMARRGMADRLRAGGVLRISTGGCRAGSAESNGKRRRPRHHVLITLAPLLRPEGRRPQPRRERHCVHDSSTLALAALSTDAMADSTSKPDGLQLHALKDRNPGDSPPLDFDYERLGHQLRVFLGPRLTQEDLHLTLISLANVTTQLSGGEPLSPEISARGVPTRFPFGLRKAVGDAHRLAAMFFGSTPTNGEFVGMADYILESFHDLLAGESEVISDSGSTGGSHHPSPECFMAGVPEGRVEDAHSMEIPPSSLTTGPGRGTKPHRPRGSSSCGSGRRSSRRRASRYNRIVPNSSERLDAVGMEGAHAPPPAT</sequence>
<evidence type="ECO:0000256" key="2">
    <source>
        <dbReference type="SAM" id="SignalP"/>
    </source>
</evidence>
<dbReference type="SUPFAM" id="SSF50685">
    <property type="entry name" value="Barwin-like endoglucanases"/>
    <property type="match status" value="1"/>
</dbReference>
<dbReference type="PROSITE" id="PS50842">
    <property type="entry name" value="EXPANSIN_EG45"/>
    <property type="match status" value="1"/>
</dbReference>
<feature type="domain" description="Expansin-like EG45" evidence="3">
    <location>
        <begin position="104"/>
        <end position="202"/>
    </location>
</feature>
<dbReference type="SMART" id="SM00837">
    <property type="entry name" value="DPBB_1"/>
    <property type="match status" value="1"/>
</dbReference>
<dbReference type="InterPro" id="IPR036908">
    <property type="entry name" value="RlpA-like_sf"/>
</dbReference>
<comment type="caution">
    <text evidence="4">The sequence shown here is derived from an EMBL/GenBank/DDBJ whole genome shotgun (WGS) entry which is preliminary data.</text>
</comment>
<evidence type="ECO:0000259" key="3">
    <source>
        <dbReference type="PROSITE" id="PS50842"/>
    </source>
</evidence>
<organism evidence="4 5">
    <name type="scientific">Panicum miliaceum</name>
    <name type="common">Proso millet</name>
    <name type="synonym">Broomcorn millet</name>
    <dbReference type="NCBI Taxonomy" id="4540"/>
    <lineage>
        <taxon>Eukaryota</taxon>
        <taxon>Viridiplantae</taxon>
        <taxon>Streptophyta</taxon>
        <taxon>Embryophyta</taxon>
        <taxon>Tracheophyta</taxon>
        <taxon>Spermatophyta</taxon>
        <taxon>Magnoliopsida</taxon>
        <taxon>Liliopsida</taxon>
        <taxon>Poales</taxon>
        <taxon>Poaceae</taxon>
        <taxon>PACMAD clade</taxon>
        <taxon>Panicoideae</taxon>
        <taxon>Panicodae</taxon>
        <taxon>Paniceae</taxon>
        <taxon>Panicinae</taxon>
        <taxon>Panicum</taxon>
        <taxon>Panicum sect. Panicum</taxon>
    </lineage>
</organism>
<dbReference type="EMBL" id="PQIB02000011">
    <property type="protein sequence ID" value="RLM84893.1"/>
    <property type="molecule type" value="Genomic_DNA"/>
</dbReference>
<dbReference type="STRING" id="4540.A0A3L6QM88"/>
<proteinExistence type="predicted"/>
<dbReference type="PANTHER" id="PTHR31692:SF114">
    <property type="entry name" value="BETA EXPANSIN4"/>
    <property type="match status" value="1"/>
</dbReference>
<dbReference type="Pfam" id="PF03330">
    <property type="entry name" value="DPBB_1"/>
    <property type="match status" value="1"/>
</dbReference>
<dbReference type="Proteomes" id="UP000275267">
    <property type="component" value="Unassembled WGS sequence"/>
</dbReference>
<gene>
    <name evidence="4" type="ORF">C2845_PM04G09490</name>
</gene>
<feature type="chain" id="PRO_5018076010" description="Expansin-like EG45 domain-containing protein" evidence="2">
    <location>
        <begin position="28"/>
        <end position="496"/>
    </location>
</feature>
<dbReference type="OrthoDB" id="406505at2759"/>
<evidence type="ECO:0000256" key="1">
    <source>
        <dbReference type="SAM" id="MobiDB-lite"/>
    </source>
</evidence>
<feature type="signal peptide" evidence="2">
    <location>
        <begin position="1"/>
        <end position="27"/>
    </location>
</feature>
<feature type="region of interest" description="Disordered" evidence="1">
    <location>
        <begin position="398"/>
        <end position="418"/>
    </location>
</feature>
<protein>
    <recommendedName>
        <fullName evidence="3">Expansin-like EG45 domain-containing protein</fullName>
    </recommendedName>
</protein>
<dbReference type="PANTHER" id="PTHR31692">
    <property type="entry name" value="EXPANSIN-B3"/>
    <property type="match status" value="1"/>
</dbReference>
<dbReference type="AlphaFoldDB" id="A0A3L6QM88"/>
<dbReference type="PRINTS" id="PR01225">
    <property type="entry name" value="EXPANSNFAMLY"/>
</dbReference>
<dbReference type="CDD" id="cd22275">
    <property type="entry name" value="DPBB_EXPB_N"/>
    <property type="match status" value="1"/>
</dbReference>
<reference evidence="5" key="1">
    <citation type="journal article" date="2019" name="Nat. Commun.">
        <title>The genome of broomcorn millet.</title>
        <authorList>
            <person name="Zou C."/>
            <person name="Miki D."/>
            <person name="Li D."/>
            <person name="Tang Q."/>
            <person name="Xiao L."/>
            <person name="Rajput S."/>
            <person name="Deng P."/>
            <person name="Jia W."/>
            <person name="Huang R."/>
            <person name="Zhang M."/>
            <person name="Sun Y."/>
            <person name="Hu J."/>
            <person name="Fu X."/>
            <person name="Schnable P.S."/>
            <person name="Li F."/>
            <person name="Zhang H."/>
            <person name="Feng B."/>
            <person name="Zhu X."/>
            <person name="Liu R."/>
            <person name="Schnable J.C."/>
            <person name="Zhu J.-K."/>
            <person name="Zhang H."/>
        </authorList>
    </citation>
    <scope>NUCLEOTIDE SEQUENCE [LARGE SCALE GENOMIC DNA]</scope>
</reference>
<evidence type="ECO:0000313" key="5">
    <source>
        <dbReference type="Proteomes" id="UP000275267"/>
    </source>
</evidence>
<dbReference type="InterPro" id="IPR007118">
    <property type="entry name" value="Expan_Lol_pI"/>
</dbReference>